<feature type="transmembrane region" description="Helical" evidence="9">
    <location>
        <begin position="181"/>
        <end position="206"/>
    </location>
</feature>
<feature type="transmembrane region" description="Helical" evidence="9">
    <location>
        <begin position="16"/>
        <end position="36"/>
    </location>
</feature>
<keyword evidence="5" id="KW-0406">Ion transport</keyword>
<dbReference type="EMBL" id="BAAABU010000004">
    <property type="protein sequence ID" value="GAA0226617.1"/>
    <property type="molecule type" value="Genomic_DNA"/>
</dbReference>
<keyword evidence="4 9" id="KW-1133">Transmembrane helix</keyword>
<comment type="subcellular location">
    <subcellularLocation>
        <location evidence="1">Membrane</location>
        <topology evidence="1">Multi-pass membrane protein</topology>
    </subcellularLocation>
</comment>
<dbReference type="RefSeq" id="WP_343934009.1">
    <property type="nucleotide sequence ID" value="NZ_BAAABU010000004.1"/>
</dbReference>
<evidence type="ECO:0000256" key="7">
    <source>
        <dbReference type="ARBA" id="ARBA00023303"/>
    </source>
</evidence>
<feature type="transmembrane region" description="Helical" evidence="9">
    <location>
        <begin position="42"/>
        <end position="65"/>
    </location>
</feature>
<evidence type="ECO:0000256" key="9">
    <source>
        <dbReference type="SAM" id="Phobius"/>
    </source>
</evidence>
<name>A0ABP3DA26_9PSEU</name>
<feature type="domain" description="Potassium channel" evidence="10">
    <location>
        <begin position="149"/>
        <end position="206"/>
    </location>
</feature>
<dbReference type="InterPro" id="IPR013099">
    <property type="entry name" value="K_chnl_dom"/>
</dbReference>
<comment type="caution">
    <text evidence="11">The sequence shown here is derived from an EMBL/GenBank/DDBJ whole genome shotgun (WGS) entry which is preliminary data.</text>
</comment>
<evidence type="ECO:0000256" key="2">
    <source>
        <dbReference type="ARBA" id="ARBA00022448"/>
    </source>
</evidence>
<protein>
    <submittedName>
        <fullName evidence="11">Potassium channel family protein</fullName>
    </submittedName>
</protein>
<dbReference type="InterPro" id="IPR027359">
    <property type="entry name" value="Volt_channel_dom_sf"/>
</dbReference>
<dbReference type="Gene3D" id="1.10.287.70">
    <property type="match status" value="1"/>
</dbReference>
<evidence type="ECO:0000256" key="8">
    <source>
        <dbReference type="SAM" id="Coils"/>
    </source>
</evidence>
<keyword evidence="6 9" id="KW-0472">Membrane</keyword>
<gene>
    <name evidence="11" type="ORF">GCM10010492_26140</name>
</gene>
<proteinExistence type="predicted"/>
<dbReference type="Proteomes" id="UP001500416">
    <property type="component" value="Unassembled WGS sequence"/>
</dbReference>
<evidence type="ECO:0000313" key="11">
    <source>
        <dbReference type="EMBL" id="GAA0226617.1"/>
    </source>
</evidence>
<evidence type="ECO:0000313" key="12">
    <source>
        <dbReference type="Proteomes" id="UP001500416"/>
    </source>
</evidence>
<evidence type="ECO:0000259" key="10">
    <source>
        <dbReference type="Pfam" id="PF07885"/>
    </source>
</evidence>
<evidence type="ECO:0000256" key="6">
    <source>
        <dbReference type="ARBA" id="ARBA00023136"/>
    </source>
</evidence>
<feature type="coiled-coil region" evidence="8">
    <location>
        <begin position="217"/>
        <end position="244"/>
    </location>
</feature>
<feature type="transmembrane region" description="Helical" evidence="9">
    <location>
        <begin position="119"/>
        <end position="139"/>
    </location>
</feature>
<keyword evidence="7 11" id="KW-0407">Ion channel</keyword>
<dbReference type="PANTHER" id="PTHR11537:SF254">
    <property type="entry name" value="POTASSIUM VOLTAGE-GATED CHANNEL PROTEIN SHAB"/>
    <property type="match status" value="1"/>
</dbReference>
<keyword evidence="12" id="KW-1185">Reference proteome</keyword>
<keyword evidence="8" id="KW-0175">Coiled coil</keyword>
<sequence length="247" mass="27716">MLDSDERRLTRWERRVEWPLTVLAVVFLVVYAWQVLDNRATGGLHLALELVLWAVWLVFALDYVARFTLAVDKRRFFVTHLFDLLTVLLPMIRQLRVLRLITVLKVLNRRFAGKVRQRIGLYAAGVTVLVGLCASLAVLDAERNHPDATITTFGDAAWWTLTTISTVGYGDRYPVTWEGRLVAALLMIGGIALLGVITGTIASWLVDRLSGVEDQVAEAEEATLAELRSVKAELAELRAELRASRHP</sequence>
<dbReference type="Gene3D" id="1.20.5.110">
    <property type="match status" value="1"/>
</dbReference>
<dbReference type="PANTHER" id="PTHR11537">
    <property type="entry name" value="VOLTAGE-GATED POTASSIUM CHANNEL"/>
    <property type="match status" value="1"/>
</dbReference>
<dbReference type="InterPro" id="IPR028325">
    <property type="entry name" value="VG_K_chnl"/>
</dbReference>
<organism evidence="11 12">
    <name type="scientific">Saccharothrix mutabilis subsp. mutabilis</name>
    <dbReference type="NCBI Taxonomy" id="66855"/>
    <lineage>
        <taxon>Bacteria</taxon>
        <taxon>Bacillati</taxon>
        <taxon>Actinomycetota</taxon>
        <taxon>Actinomycetes</taxon>
        <taxon>Pseudonocardiales</taxon>
        <taxon>Pseudonocardiaceae</taxon>
        <taxon>Saccharothrix</taxon>
    </lineage>
</organism>
<keyword evidence="3 9" id="KW-0812">Transmembrane</keyword>
<dbReference type="SUPFAM" id="SSF81324">
    <property type="entry name" value="Voltage-gated potassium channels"/>
    <property type="match status" value="1"/>
</dbReference>
<accession>A0ABP3DA26</accession>
<dbReference type="Pfam" id="PF07885">
    <property type="entry name" value="Ion_trans_2"/>
    <property type="match status" value="1"/>
</dbReference>
<reference evidence="12" key="1">
    <citation type="journal article" date="2019" name="Int. J. Syst. Evol. Microbiol.">
        <title>The Global Catalogue of Microorganisms (GCM) 10K type strain sequencing project: providing services to taxonomists for standard genome sequencing and annotation.</title>
        <authorList>
            <consortium name="The Broad Institute Genomics Platform"/>
            <consortium name="The Broad Institute Genome Sequencing Center for Infectious Disease"/>
            <person name="Wu L."/>
            <person name="Ma J."/>
        </authorList>
    </citation>
    <scope>NUCLEOTIDE SEQUENCE [LARGE SCALE GENOMIC DNA]</scope>
    <source>
        <strain evidence="12">JCM 3380</strain>
    </source>
</reference>
<evidence type="ECO:0000256" key="3">
    <source>
        <dbReference type="ARBA" id="ARBA00022692"/>
    </source>
</evidence>
<keyword evidence="2" id="KW-0813">Transport</keyword>
<evidence type="ECO:0000256" key="4">
    <source>
        <dbReference type="ARBA" id="ARBA00022989"/>
    </source>
</evidence>
<evidence type="ECO:0000256" key="1">
    <source>
        <dbReference type="ARBA" id="ARBA00004141"/>
    </source>
</evidence>
<dbReference type="Gene3D" id="1.20.120.350">
    <property type="entry name" value="Voltage-gated potassium channels. Chain C"/>
    <property type="match status" value="1"/>
</dbReference>
<evidence type="ECO:0000256" key="5">
    <source>
        <dbReference type="ARBA" id="ARBA00023065"/>
    </source>
</evidence>
<dbReference type="GO" id="GO:0034220">
    <property type="term" value="P:monoatomic ion transmembrane transport"/>
    <property type="evidence" value="ECO:0007669"/>
    <property type="project" value="UniProtKB-KW"/>
</dbReference>